<evidence type="ECO:0000313" key="1">
    <source>
        <dbReference type="EMBL" id="ERN20144.1"/>
    </source>
</evidence>
<accession>U5DC89</accession>
<evidence type="ECO:0000313" key="2">
    <source>
        <dbReference type="Proteomes" id="UP000017836"/>
    </source>
</evidence>
<protein>
    <submittedName>
        <fullName evidence="1">Uncharacterized protein</fullName>
    </submittedName>
</protein>
<proteinExistence type="predicted"/>
<name>U5DC89_AMBTC</name>
<dbReference type="EMBL" id="KI392060">
    <property type="protein sequence ID" value="ERN20144.1"/>
    <property type="molecule type" value="Genomic_DNA"/>
</dbReference>
<organism evidence="1 2">
    <name type="scientific">Amborella trichopoda</name>
    <dbReference type="NCBI Taxonomy" id="13333"/>
    <lineage>
        <taxon>Eukaryota</taxon>
        <taxon>Viridiplantae</taxon>
        <taxon>Streptophyta</taxon>
        <taxon>Embryophyta</taxon>
        <taxon>Tracheophyta</taxon>
        <taxon>Spermatophyta</taxon>
        <taxon>Magnoliopsida</taxon>
        <taxon>Amborellales</taxon>
        <taxon>Amborellaceae</taxon>
        <taxon>Amborella</taxon>
    </lineage>
</organism>
<dbReference type="AlphaFoldDB" id="U5DC89"/>
<sequence length="179" mass="19804">MISCGLFHNNSLEKRRSVPLQRCLADLTNNQKPQKCHDRTYGNMYHILLPKVTSSRVAPRDHHDMGSDTAHSNSIGHPLYHFHVSLDGGSSSKSRTINAATRSGILLIYDIPTTAASGLKGRPQFAALYNDSWHSSHNPRHVSNILLGTVLYVYILGLCLEGIREMEVTSLTTEGIQPS</sequence>
<keyword evidence="2" id="KW-1185">Reference proteome</keyword>
<gene>
    <name evidence="1" type="ORF">AMTR_s00066p00081470</name>
</gene>
<dbReference type="Gramene" id="ERN20144">
    <property type="protein sequence ID" value="ERN20144"/>
    <property type="gene ID" value="AMTR_s00066p00081470"/>
</dbReference>
<dbReference type="Proteomes" id="UP000017836">
    <property type="component" value="Unassembled WGS sequence"/>
</dbReference>
<reference evidence="2" key="1">
    <citation type="journal article" date="2013" name="Science">
        <title>The Amborella genome and the evolution of flowering plants.</title>
        <authorList>
            <consortium name="Amborella Genome Project"/>
        </authorList>
    </citation>
    <scope>NUCLEOTIDE SEQUENCE [LARGE SCALE GENOMIC DNA]</scope>
</reference>
<dbReference type="HOGENOM" id="CLU_1505462_0_0_1"/>